<accession>A0A6C0Y764</accession>
<protein>
    <submittedName>
        <fullName evidence="1">Uncharacterized protein</fullName>
    </submittedName>
</protein>
<organism evidence="1 2">
    <name type="scientific">Acinetobacter indicus</name>
    <dbReference type="NCBI Taxonomy" id="756892"/>
    <lineage>
        <taxon>Bacteria</taxon>
        <taxon>Pseudomonadati</taxon>
        <taxon>Pseudomonadota</taxon>
        <taxon>Gammaproteobacteria</taxon>
        <taxon>Moraxellales</taxon>
        <taxon>Moraxellaceae</taxon>
        <taxon>Acinetobacter</taxon>
    </lineage>
</organism>
<dbReference type="Proteomes" id="UP000503440">
    <property type="component" value="Plasmid pB18-3"/>
</dbReference>
<dbReference type="RefSeq" id="WP_163146640.1">
    <property type="nucleotide sequence ID" value="NZ_CP044458.1"/>
</dbReference>
<dbReference type="AlphaFoldDB" id="A0A6C0Y764"/>
<evidence type="ECO:0000313" key="1">
    <source>
        <dbReference type="EMBL" id="QIC72081.1"/>
    </source>
</evidence>
<reference evidence="1 2" key="1">
    <citation type="submission" date="2019-09" db="EMBL/GenBank/DDBJ databases">
        <title>Non-baumannii Acinetobacter spp. carrying blaNDM-1 isolated in China.</title>
        <authorList>
            <person name="Cui C."/>
            <person name="Chen C."/>
            <person name="Sun J."/>
            <person name="Liu Y."/>
        </authorList>
    </citation>
    <scope>NUCLEOTIDE SEQUENCE [LARGE SCALE GENOMIC DNA]</scope>
    <source>
        <strain evidence="1 2">B18</strain>
        <plasmid evidence="2">pb18-3</plasmid>
    </source>
</reference>
<geneLocation type="plasmid" evidence="2">
    <name>pb18-3</name>
</geneLocation>
<proteinExistence type="predicted"/>
<keyword evidence="1" id="KW-0614">Plasmid</keyword>
<evidence type="ECO:0000313" key="2">
    <source>
        <dbReference type="Proteomes" id="UP000503440"/>
    </source>
</evidence>
<name>A0A6C0Y764_9GAMM</name>
<sequence>MKAKAISIIGILICAVVLAFTWNWNKESSAEFAKSEIDDEDYYSLVVKYEYIQGSKQGDDFQANLRSLLSDGMISRGEFEKLTGDKASLSIYVEPEKANLYKDAKTKLIVLNKKDI</sequence>
<gene>
    <name evidence="1" type="ORF">FSC09_17130</name>
</gene>
<dbReference type="EMBL" id="CP044458">
    <property type="protein sequence ID" value="QIC72081.1"/>
    <property type="molecule type" value="Genomic_DNA"/>
</dbReference>